<feature type="signal peptide" evidence="1">
    <location>
        <begin position="1"/>
        <end position="20"/>
    </location>
</feature>
<sequence>MKFKKLGVLFLLSTSLLSVAQAAGSNWVQAGATPDGARYLIDLNNVTVAGEKTWFWTKMADAPTKDYDVVLAKNYVDCAHRDQAIITSQRFYDKNGNDLGTSQKARTIEVENGSPMASFVKGACTISEALQPTAKPDNPVPASEFRRLDLAYGISIEIPSHWVVLDQATRENLGAAGTAIMTNAGIEDSGGKKDRLLSVNATPYPTGSMVRVSVTTPADYSQDDLAAATSADFKGVEEEMRRGYAQAEGSGMPKLLEMQRVHTESFNGRLALVVPYIRADRFGPSPWQVTMYKIPVSGRLTEITLSQRQSDAPMWRPILERVKRSVRF</sequence>
<dbReference type="RefSeq" id="WP_201646466.1">
    <property type="nucleotide sequence ID" value="NZ_CAJHCP010000025.1"/>
</dbReference>
<dbReference type="EMBL" id="CAJHCP010000025">
    <property type="protein sequence ID" value="CAD6559488.1"/>
    <property type="molecule type" value="Genomic_DNA"/>
</dbReference>
<evidence type="ECO:0000313" key="2">
    <source>
        <dbReference type="EMBL" id="CAD6559488.1"/>
    </source>
</evidence>
<protein>
    <submittedName>
        <fullName evidence="2">Uncharacterized protein</fullName>
    </submittedName>
</protein>
<evidence type="ECO:0000256" key="1">
    <source>
        <dbReference type="SAM" id="SignalP"/>
    </source>
</evidence>
<name>A0ABN7IDB0_9BURK</name>
<accession>A0ABN7IDB0</accession>
<organism evidence="2 3">
    <name type="scientific">Paraburkholderia metrosideri</name>
    <dbReference type="NCBI Taxonomy" id="580937"/>
    <lineage>
        <taxon>Bacteria</taxon>
        <taxon>Pseudomonadati</taxon>
        <taxon>Pseudomonadota</taxon>
        <taxon>Betaproteobacteria</taxon>
        <taxon>Burkholderiales</taxon>
        <taxon>Burkholderiaceae</taxon>
        <taxon>Paraburkholderia</taxon>
    </lineage>
</organism>
<keyword evidence="3" id="KW-1185">Reference proteome</keyword>
<reference evidence="2 3" key="1">
    <citation type="submission" date="2020-10" db="EMBL/GenBank/DDBJ databases">
        <authorList>
            <person name="Peeters C."/>
        </authorList>
    </citation>
    <scope>NUCLEOTIDE SEQUENCE [LARGE SCALE GENOMIC DNA]</scope>
    <source>
        <strain evidence="2 3">LMG 28140</strain>
    </source>
</reference>
<dbReference type="Proteomes" id="UP000598032">
    <property type="component" value="Unassembled WGS sequence"/>
</dbReference>
<proteinExistence type="predicted"/>
<keyword evidence="1" id="KW-0732">Signal</keyword>
<evidence type="ECO:0000313" key="3">
    <source>
        <dbReference type="Proteomes" id="UP000598032"/>
    </source>
</evidence>
<feature type="chain" id="PRO_5045862936" evidence="1">
    <location>
        <begin position="21"/>
        <end position="328"/>
    </location>
</feature>
<comment type="caution">
    <text evidence="2">The sequence shown here is derived from an EMBL/GenBank/DDBJ whole genome shotgun (WGS) entry which is preliminary data.</text>
</comment>
<gene>
    <name evidence="2" type="ORF">LMG28140_06640</name>
</gene>